<dbReference type="AlphaFoldDB" id="A0A9P1G867"/>
<sequence>VLYGKNQRPHPDQEPSIEQLSGLKALLDTSQCPYADFAIFQPHAARIMKKIRFQGLILNKAGALAQAEIYGPPNLDSWRACYEVWANAMIMLDAINLGSLQAYKSRIEMLSVRYGDAKVWPLLYQADTRARLEHLPRKRLELLKEHQDATSAGGATAYEPDRPWNLSLSCVAKDDRFWAHEFIEPAMIILSEGKGVRPPLDEDARVSPQHDKSRSVSAAAAGAVRPRNHNRTGRVHDLVDGQYRSNRTGHQLCADYNAGKCTSTVQGSWCGTHQNKAHQCARCLGTHPLTTCPHTEPPQPGWIKNAERSKGKGRGKGRGRGRHKGAAPY</sequence>
<comment type="caution">
    <text evidence="2">The sequence shown here is derived from an EMBL/GenBank/DDBJ whole genome shotgun (WGS) entry which is preliminary data.</text>
</comment>
<dbReference type="EMBL" id="CAMXCT010003446">
    <property type="protein sequence ID" value="CAI4004524.1"/>
    <property type="molecule type" value="Genomic_DNA"/>
</dbReference>
<dbReference type="EMBL" id="CAMXCT020003446">
    <property type="protein sequence ID" value="CAL1157899.1"/>
    <property type="molecule type" value="Genomic_DNA"/>
</dbReference>
<keyword evidence="4" id="KW-1185">Reference proteome</keyword>
<feature type="compositionally biased region" description="Basic and acidic residues" evidence="1">
    <location>
        <begin position="200"/>
        <end position="214"/>
    </location>
</feature>
<evidence type="ECO:0000256" key="1">
    <source>
        <dbReference type="SAM" id="MobiDB-lite"/>
    </source>
</evidence>
<dbReference type="EMBL" id="CAMXCT030003446">
    <property type="protein sequence ID" value="CAL4791836.1"/>
    <property type="molecule type" value="Genomic_DNA"/>
</dbReference>
<reference evidence="3" key="2">
    <citation type="submission" date="2024-04" db="EMBL/GenBank/DDBJ databases">
        <authorList>
            <person name="Chen Y."/>
            <person name="Shah S."/>
            <person name="Dougan E. K."/>
            <person name="Thang M."/>
            <person name="Chan C."/>
        </authorList>
    </citation>
    <scope>NUCLEOTIDE SEQUENCE [LARGE SCALE GENOMIC DNA]</scope>
</reference>
<proteinExistence type="predicted"/>
<gene>
    <name evidence="2" type="ORF">C1SCF055_LOCUS30306</name>
</gene>
<feature type="compositionally biased region" description="Low complexity" evidence="1">
    <location>
        <begin position="215"/>
        <end position="225"/>
    </location>
</feature>
<dbReference type="Proteomes" id="UP001152797">
    <property type="component" value="Unassembled WGS sequence"/>
</dbReference>
<organism evidence="2">
    <name type="scientific">Cladocopium goreaui</name>
    <dbReference type="NCBI Taxonomy" id="2562237"/>
    <lineage>
        <taxon>Eukaryota</taxon>
        <taxon>Sar</taxon>
        <taxon>Alveolata</taxon>
        <taxon>Dinophyceae</taxon>
        <taxon>Suessiales</taxon>
        <taxon>Symbiodiniaceae</taxon>
        <taxon>Cladocopium</taxon>
    </lineage>
</organism>
<feature type="region of interest" description="Disordered" evidence="1">
    <location>
        <begin position="200"/>
        <end position="226"/>
    </location>
</feature>
<feature type="compositionally biased region" description="Basic residues" evidence="1">
    <location>
        <begin position="311"/>
        <end position="329"/>
    </location>
</feature>
<feature type="non-terminal residue" evidence="2">
    <location>
        <position position="1"/>
    </location>
</feature>
<accession>A0A9P1G867</accession>
<name>A0A9P1G867_9DINO</name>
<evidence type="ECO:0000313" key="4">
    <source>
        <dbReference type="Proteomes" id="UP001152797"/>
    </source>
</evidence>
<protein>
    <submittedName>
        <fullName evidence="2">Uncharacterized protein</fullName>
    </submittedName>
</protein>
<feature type="region of interest" description="Disordered" evidence="1">
    <location>
        <begin position="295"/>
        <end position="329"/>
    </location>
</feature>
<dbReference type="OrthoDB" id="411287at2759"/>
<reference evidence="2" key="1">
    <citation type="submission" date="2022-10" db="EMBL/GenBank/DDBJ databases">
        <authorList>
            <person name="Chen Y."/>
            <person name="Dougan E. K."/>
            <person name="Chan C."/>
            <person name="Rhodes N."/>
            <person name="Thang M."/>
        </authorList>
    </citation>
    <scope>NUCLEOTIDE SEQUENCE</scope>
</reference>
<evidence type="ECO:0000313" key="3">
    <source>
        <dbReference type="EMBL" id="CAL1157899.1"/>
    </source>
</evidence>
<evidence type="ECO:0000313" key="2">
    <source>
        <dbReference type="EMBL" id="CAI4004524.1"/>
    </source>
</evidence>